<feature type="region of interest" description="Disordered" evidence="1">
    <location>
        <begin position="1"/>
        <end position="47"/>
    </location>
</feature>
<protein>
    <submittedName>
        <fullName evidence="2">Uncharacterized protein</fullName>
    </submittedName>
</protein>
<evidence type="ECO:0000313" key="3">
    <source>
        <dbReference type="Proteomes" id="UP001497600"/>
    </source>
</evidence>
<feature type="compositionally biased region" description="Low complexity" evidence="1">
    <location>
        <begin position="221"/>
        <end position="248"/>
    </location>
</feature>
<proteinExistence type="predicted"/>
<dbReference type="EMBL" id="OZ004257">
    <property type="protein sequence ID" value="CAK7910061.1"/>
    <property type="molecule type" value="Genomic_DNA"/>
</dbReference>
<feature type="compositionally biased region" description="Low complexity" evidence="1">
    <location>
        <begin position="37"/>
        <end position="46"/>
    </location>
</feature>
<feature type="region of interest" description="Disordered" evidence="1">
    <location>
        <begin position="308"/>
        <end position="373"/>
    </location>
</feature>
<feature type="compositionally biased region" description="Polar residues" evidence="1">
    <location>
        <begin position="9"/>
        <end position="30"/>
    </location>
</feature>
<feature type="compositionally biased region" description="Low complexity" evidence="1">
    <location>
        <begin position="99"/>
        <end position="108"/>
    </location>
</feature>
<evidence type="ECO:0000313" key="2">
    <source>
        <dbReference type="EMBL" id="CAK7910061.1"/>
    </source>
</evidence>
<reference evidence="2 3" key="1">
    <citation type="submission" date="2024-01" db="EMBL/GenBank/DDBJ databases">
        <authorList>
            <consortium name="Genoscope - CEA"/>
            <person name="William W."/>
        </authorList>
    </citation>
    <scope>NUCLEOTIDE SEQUENCE [LARGE SCALE GENOMIC DNA]</scope>
    <source>
        <strain evidence="2 3">29B2s-10</strain>
    </source>
</reference>
<feature type="region of interest" description="Disordered" evidence="1">
    <location>
        <begin position="180"/>
        <end position="265"/>
    </location>
</feature>
<evidence type="ECO:0000256" key="1">
    <source>
        <dbReference type="SAM" id="MobiDB-lite"/>
    </source>
</evidence>
<keyword evidence="3" id="KW-1185">Reference proteome</keyword>
<sequence>MDSLDSDRSGSNSPHVTATAMSLPATSALNQRRKRSVSVTSNSSAVAGPAHRMSIISLGSPRNSIVSVDDMLRTTTRNNSYASLSSLTSTAPAPATTLAATSSPHAMHQPPPAPQHLPSSMPPSITSTIPTTLHPLNYLQSTHISPPKTILSDDEDEVSEAERSFSIKENFQFKFDSLASMDGKPRKSTSPDSPLDLVGNPNYSNSSHHATKSAMGGTARTSNSTSSSPSTSLSLVPVVSPTASPVSLHGGNQLAKKSKQLNPSKTNLLPQSFLFKKKNLFSKDLQFEFLARNRRDFDSVLADSGATMSPHLTSTKSNGGITAATTESQNSLISKINRKWNHPALESVGPPAPDRKKKRSRADLEADADEPYD</sequence>
<gene>
    <name evidence="2" type="ORF">CAAN4_E17832</name>
</gene>
<accession>A0ABP0EE06</accession>
<feature type="region of interest" description="Disordered" evidence="1">
    <location>
        <begin position="99"/>
        <end position="120"/>
    </location>
</feature>
<dbReference type="Proteomes" id="UP001497600">
    <property type="component" value="Chromosome E"/>
</dbReference>
<feature type="compositionally biased region" description="Polar residues" evidence="1">
    <location>
        <begin position="308"/>
        <end position="334"/>
    </location>
</feature>
<name>A0ABP0EE06_9ASCO</name>
<organism evidence="2 3">
    <name type="scientific">[Candida] anglica</name>
    <dbReference type="NCBI Taxonomy" id="148631"/>
    <lineage>
        <taxon>Eukaryota</taxon>
        <taxon>Fungi</taxon>
        <taxon>Dikarya</taxon>
        <taxon>Ascomycota</taxon>
        <taxon>Saccharomycotina</taxon>
        <taxon>Pichiomycetes</taxon>
        <taxon>Debaryomycetaceae</taxon>
        <taxon>Kurtzmaniella</taxon>
    </lineage>
</organism>